<keyword evidence="1" id="KW-0472">Membrane</keyword>
<reference evidence="2 3" key="1">
    <citation type="submission" date="2021-01" db="EMBL/GenBank/DDBJ databases">
        <title>Genome Characterization of a novel Stenotrophomonas isolate with high keratinase activity.</title>
        <authorList>
            <person name="Cao Z.-J."/>
        </authorList>
    </citation>
    <scope>NUCLEOTIDE SEQUENCE [LARGE SCALE GENOMIC DNA]</scope>
    <source>
        <strain evidence="2 3">DHHJ</strain>
    </source>
</reference>
<sequence length="86" mass="9487">MKKVLYIVIAVLVLPRLYDFVYHGGHAYDLLGATGFAVLFFGGVLDERARMTCPPPAALRRRANVVTACGFVLVLGSFLLQWKVFG</sequence>
<organism evidence="2 3">
    <name type="scientific">Stenotrophomonas maltophilia</name>
    <name type="common">Pseudomonas maltophilia</name>
    <name type="synonym">Xanthomonas maltophilia</name>
    <dbReference type="NCBI Taxonomy" id="40324"/>
    <lineage>
        <taxon>Bacteria</taxon>
        <taxon>Pseudomonadati</taxon>
        <taxon>Pseudomonadota</taxon>
        <taxon>Gammaproteobacteria</taxon>
        <taxon>Lysobacterales</taxon>
        <taxon>Lysobacteraceae</taxon>
        <taxon>Stenotrophomonas</taxon>
        <taxon>Stenotrophomonas maltophilia group</taxon>
    </lineage>
</organism>
<name>A0ABD7C418_STEMA</name>
<gene>
    <name evidence="2" type="ORF">JJL50_20740</name>
</gene>
<accession>A0ABD7C418</accession>
<feature type="transmembrane region" description="Helical" evidence="1">
    <location>
        <begin position="65"/>
        <end position="85"/>
    </location>
</feature>
<protein>
    <recommendedName>
        <fullName evidence="4">Transmembrane protein</fullName>
    </recommendedName>
</protein>
<feature type="transmembrane region" description="Helical" evidence="1">
    <location>
        <begin position="25"/>
        <end position="45"/>
    </location>
</feature>
<dbReference type="Proteomes" id="UP000596095">
    <property type="component" value="Chromosome"/>
</dbReference>
<evidence type="ECO:0000256" key="1">
    <source>
        <dbReference type="SAM" id="Phobius"/>
    </source>
</evidence>
<evidence type="ECO:0000313" key="2">
    <source>
        <dbReference type="EMBL" id="QQQ42328.1"/>
    </source>
</evidence>
<dbReference type="AlphaFoldDB" id="A0ABD7C418"/>
<proteinExistence type="predicted"/>
<evidence type="ECO:0000313" key="3">
    <source>
        <dbReference type="Proteomes" id="UP000596095"/>
    </source>
</evidence>
<keyword evidence="1" id="KW-0812">Transmembrane</keyword>
<evidence type="ECO:0008006" key="4">
    <source>
        <dbReference type="Google" id="ProtNLM"/>
    </source>
</evidence>
<keyword evidence="1" id="KW-1133">Transmembrane helix</keyword>
<dbReference type="EMBL" id="CP067993">
    <property type="protein sequence ID" value="QQQ42328.1"/>
    <property type="molecule type" value="Genomic_DNA"/>
</dbReference>